<evidence type="ECO:0000256" key="1">
    <source>
        <dbReference type="ARBA" id="ARBA00004721"/>
    </source>
</evidence>
<dbReference type="GO" id="GO:0010333">
    <property type="term" value="F:terpene synthase activity"/>
    <property type="evidence" value="ECO:0007669"/>
    <property type="project" value="InterPro"/>
</dbReference>
<dbReference type="InterPro" id="IPR001906">
    <property type="entry name" value="Terpene_synth_N"/>
</dbReference>
<keyword evidence="6" id="KW-1185">Reference proteome</keyword>
<dbReference type="Pfam" id="PF01397">
    <property type="entry name" value="Terpene_synth"/>
    <property type="match status" value="1"/>
</dbReference>
<keyword evidence="3" id="KW-0456">Lyase</keyword>
<dbReference type="InterPro" id="IPR050148">
    <property type="entry name" value="Terpene_synthase-like"/>
</dbReference>
<dbReference type="GO" id="GO:0016114">
    <property type="term" value="P:terpenoid biosynthetic process"/>
    <property type="evidence" value="ECO:0007669"/>
    <property type="project" value="InterPro"/>
</dbReference>
<organism evidence="5 6">
    <name type="scientific">Heracleum sosnowskyi</name>
    <dbReference type="NCBI Taxonomy" id="360622"/>
    <lineage>
        <taxon>Eukaryota</taxon>
        <taxon>Viridiplantae</taxon>
        <taxon>Streptophyta</taxon>
        <taxon>Embryophyta</taxon>
        <taxon>Tracheophyta</taxon>
        <taxon>Spermatophyta</taxon>
        <taxon>Magnoliopsida</taxon>
        <taxon>eudicotyledons</taxon>
        <taxon>Gunneridae</taxon>
        <taxon>Pentapetalae</taxon>
        <taxon>asterids</taxon>
        <taxon>campanulids</taxon>
        <taxon>Apiales</taxon>
        <taxon>Apiaceae</taxon>
        <taxon>Apioideae</taxon>
        <taxon>apioid superclade</taxon>
        <taxon>Tordylieae</taxon>
        <taxon>Tordyliinae</taxon>
        <taxon>Heracleum</taxon>
    </lineage>
</organism>
<proteinExistence type="predicted"/>
<dbReference type="InterPro" id="IPR008930">
    <property type="entry name" value="Terpenoid_cyclase/PrenylTrfase"/>
</dbReference>
<dbReference type="SUPFAM" id="SSF48239">
    <property type="entry name" value="Terpenoid cyclases/Protein prenyltransferases"/>
    <property type="match status" value="1"/>
</dbReference>
<evidence type="ECO:0000313" key="6">
    <source>
        <dbReference type="Proteomes" id="UP001237642"/>
    </source>
</evidence>
<sequence>MWDWGVRHFELWGAYSKERDTLKNEVRRMLVCAEGEWTEKLILVNTIEWLGVGYHFSEEIEDMLAEMQNAHETSESYKKYDLFTTALFFGILRQHGYKVTSGKPKPCRARKLDSSTRISFDSAIILE</sequence>
<evidence type="ECO:0000256" key="2">
    <source>
        <dbReference type="ARBA" id="ARBA00022842"/>
    </source>
</evidence>
<comment type="caution">
    <text evidence="5">The sequence shown here is derived from an EMBL/GenBank/DDBJ whole genome shotgun (WGS) entry which is preliminary data.</text>
</comment>
<accession>A0AAD8IB72</accession>
<reference evidence="5" key="1">
    <citation type="submission" date="2023-02" db="EMBL/GenBank/DDBJ databases">
        <title>Genome of toxic invasive species Heracleum sosnowskyi carries increased number of genes despite the absence of recent whole-genome duplications.</title>
        <authorList>
            <person name="Schelkunov M."/>
            <person name="Shtratnikova V."/>
            <person name="Makarenko M."/>
            <person name="Klepikova A."/>
            <person name="Omelchenko D."/>
            <person name="Novikova G."/>
            <person name="Obukhova E."/>
            <person name="Bogdanov V."/>
            <person name="Penin A."/>
            <person name="Logacheva M."/>
        </authorList>
    </citation>
    <scope>NUCLEOTIDE SEQUENCE</scope>
    <source>
        <strain evidence="5">Hsosn_3</strain>
        <tissue evidence="5">Leaf</tissue>
    </source>
</reference>
<evidence type="ECO:0000256" key="3">
    <source>
        <dbReference type="ARBA" id="ARBA00023239"/>
    </source>
</evidence>
<dbReference type="Proteomes" id="UP001237642">
    <property type="component" value="Unassembled WGS sequence"/>
</dbReference>
<dbReference type="Gene3D" id="1.50.10.130">
    <property type="entry name" value="Terpene synthase, N-terminal domain"/>
    <property type="match status" value="1"/>
</dbReference>
<gene>
    <name evidence="5" type="ORF">POM88_019586</name>
</gene>
<protein>
    <recommendedName>
        <fullName evidence="4">Terpene synthase N-terminal domain-containing protein</fullName>
    </recommendedName>
</protein>
<dbReference type="PANTHER" id="PTHR31225:SF93">
    <property type="entry name" value="ALPHA-HUMULENE_(-)-(E)-BETA-CARYOPHYLLENE SYNTHASE"/>
    <property type="match status" value="1"/>
</dbReference>
<dbReference type="AlphaFoldDB" id="A0AAD8IB72"/>
<dbReference type="PANTHER" id="PTHR31225">
    <property type="entry name" value="OS04G0344100 PROTEIN-RELATED"/>
    <property type="match status" value="1"/>
</dbReference>
<reference evidence="5" key="2">
    <citation type="submission" date="2023-05" db="EMBL/GenBank/DDBJ databases">
        <authorList>
            <person name="Schelkunov M.I."/>
        </authorList>
    </citation>
    <scope>NUCLEOTIDE SEQUENCE</scope>
    <source>
        <strain evidence="5">Hsosn_3</strain>
        <tissue evidence="5">Leaf</tissue>
    </source>
</reference>
<comment type="pathway">
    <text evidence="1">Secondary metabolite biosynthesis; terpenoid biosynthesis.</text>
</comment>
<name>A0AAD8IB72_9APIA</name>
<evidence type="ECO:0000259" key="4">
    <source>
        <dbReference type="Pfam" id="PF01397"/>
    </source>
</evidence>
<feature type="domain" description="Terpene synthase N-terminal" evidence="4">
    <location>
        <begin position="14"/>
        <end position="101"/>
    </location>
</feature>
<dbReference type="InterPro" id="IPR036965">
    <property type="entry name" value="Terpene_synth_N_sf"/>
</dbReference>
<evidence type="ECO:0000313" key="5">
    <source>
        <dbReference type="EMBL" id="KAK1381851.1"/>
    </source>
</evidence>
<dbReference type="EMBL" id="JAUIZM010000005">
    <property type="protein sequence ID" value="KAK1381851.1"/>
    <property type="molecule type" value="Genomic_DNA"/>
</dbReference>
<keyword evidence="2" id="KW-0460">Magnesium</keyword>